<keyword evidence="2" id="KW-0521">NADP</keyword>
<dbReference type="GO" id="GO:0016491">
    <property type="term" value="F:oxidoreductase activity"/>
    <property type="evidence" value="ECO:0007669"/>
    <property type="project" value="UniProtKB-KW"/>
</dbReference>
<evidence type="ECO:0000313" key="5">
    <source>
        <dbReference type="Proteomes" id="UP000887540"/>
    </source>
</evidence>
<protein>
    <submittedName>
        <fullName evidence="6">Carbonyl reductase</fullName>
    </submittedName>
</protein>
<keyword evidence="5" id="KW-1185">Reference proteome</keyword>
<dbReference type="PRINTS" id="PR00081">
    <property type="entry name" value="GDHRDH"/>
</dbReference>
<sequence>MDITDESSCKNFAEYIKKEHGGLDILINNAGFAFNSDTTEHCDHQADVTIGINYYGTKLVTSILLPLIRSGGRIVNVCSQAGFMKNRYSDSWIQNFTNDVYTESDIDYFVETYKKLAKEEASGKGHKRKEGGFIESAYRVSKAAEIAYSVYLARIIKDRKIIVNGCCPGLVATDLSSHKGTLTIDQGADTPIYLATDPNVSNGRFYLERKIQEWP</sequence>
<reference evidence="6" key="1">
    <citation type="submission" date="2022-11" db="UniProtKB">
        <authorList>
            <consortium name="WormBaseParasite"/>
        </authorList>
    </citation>
    <scope>IDENTIFICATION</scope>
</reference>
<evidence type="ECO:0000256" key="3">
    <source>
        <dbReference type="ARBA" id="ARBA00023002"/>
    </source>
</evidence>
<dbReference type="AlphaFoldDB" id="A0A914DD92"/>
<evidence type="ECO:0000313" key="6">
    <source>
        <dbReference type="WBParaSite" id="ACRNAN_scaffold22316.g26562.t1"/>
    </source>
</evidence>
<dbReference type="PANTHER" id="PTHR43963:SF6">
    <property type="entry name" value="CHAIN DEHYDROGENASE FAMILY PROTEIN, PUTATIVE (AFU_ORTHOLOGUE AFUA_3G15350)-RELATED"/>
    <property type="match status" value="1"/>
</dbReference>
<dbReference type="Proteomes" id="UP000887540">
    <property type="component" value="Unplaced"/>
</dbReference>
<dbReference type="PRINTS" id="PR00080">
    <property type="entry name" value="SDRFAMILY"/>
</dbReference>
<evidence type="ECO:0000256" key="4">
    <source>
        <dbReference type="RuleBase" id="RU000363"/>
    </source>
</evidence>
<dbReference type="Gene3D" id="3.40.50.720">
    <property type="entry name" value="NAD(P)-binding Rossmann-like Domain"/>
    <property type="match status" value="1"/>
</dbReference>
<keyword evidence="3" id="KW-0560">Oxidoreductase</keyword>
<dbReference type="PANTHER" id="PTHR43963">
    <property type="entry name" value="CARBONYL REDUCTASE 1-RELATED"/>
    <property type="match status" value="1"/>
</dbReference>
<dbReference type="WBParaSite" id="ACRNAN_scaffold22316.g26562.t1">
    <property type="protein sequence ID" value="ACRNAN_scaffold22316.g26562.t1"/>
    <property type="gene ID" value="ACRNAN_scaffold22316.g26562"/>
</dbReference>
<dbReference type="Pfam" id="PF00106">
    <property type="entry name" value="adh_short"/>
    <property type="match status" value="1"/>
</dbReference>
<accession>A0A914DD92</accession>
<name>A0A914DD92_9BILA</name>
<proteinExistence type="inferred from homology"/>
<dbReference type="InterPro" id="IPR036291">
    <property type="entry name" value="NAD(P)-bd_dom_sf"/>
</dbReference>
<comment type="similarity">
    <text evidence="1 4">Belongs to the short-chain dehydrogenases/reductases (SDR) family.</text>
</comment>
<organism evidence="5 6">
    <name type="scientific">Acrobeloides nanus</name>
    <dbReference type="NCBI Taxonomy" id="290746"/>
    <lineage>
        <taxon>Eukaryota</taxon>
        <taxon>Metazoa</taxon>
        <taxon>Ecdysozoa</taxon>
        <taxon>Nematoda</taxon>
        <taxon>Chromadorea</taxon>
        <taxon>Rhabditida</taxon>
        <taxon>Tylenchina</taxon>
        <taxon>Cephalobomorpha</taxon>
        <taxon>Cephaloboidea</taxon>
        <taxon>Cephalobidae</taxon>
        <taxon>Acrobeloides</taxon>
    </lineage>
</organism>
<evidence type="ECO:0000256" key="2">
    <source>
        <dbReference type="ARBA" id="ARBA00022857"/>
    </source>
</evidence>
<dbReference type="SUPFAM" id="SSF51735">
    <property type="entry name" value="NAD(P)-binding Rossmann-fold domains"/>
    <property type="match status" value="1"/>
</dbReference>
<dbReference type="InterPro" id="IPR002347">
    <property type="entry name" value="SDR_fam"/>
</dbReference>
<evidence type="ECO:0000256" key="1">
    <source>
        <dbReference type="ARBA" id="ARBA00006484"/>
    </source>
</evidence>